<organism evidence="1 2">
    <name type="scientific">Dioscorea alata</name>
    <name type="common">Purple yam</name>
    <dbReference type="NCBI Taxonomy" id="55571"/>
    <lineage>
        <taxon>Eukaryota</taxon>
        <taxon>Viridiplantae</taxon>
        <taxon>Streptophyta</taxon>
        <taxon>Embryophyta</taxon>
        <taxon>Tracheophyta</taxon>
        <taxon>Spermatophyta</taxon>
        <taxon>Magnoliopsida</taxon>
        <taxon>Liliopsida</taxon>
        <taxon>Dioscoreales</taxon>
        <taxon>Dioscoreaceae</taxon>
        <taxon>Dioscorea</taxon>
    </lineage>
</organism>
<evidence type="ECO:0000313" key="1">
    <source>
        <dbReference type="EMBL" id="KAH7679587.1"/>
    </source>
</evidence>
<dbReference type="EC" id="3.1.1.1" evidence="1"/>
<protein>
    <submittedName>
        <fullName evidence="1">Carboxylesterase protein</fullName>
        <ecNumber evidence="1">3.1.1.1</ecNumber>
    </submittedName>
</protein>
<proteinExistence type="predicted"/>
<keyword evidence="2" id="KW-1185">Reference proteome</keyword>
<dbReference type="EMBL" id="CM037016">
    <property type="protein sequence ID" value="KAH7679587.1"/>
    <property type="molecule type" value="Genomic_DNA"/>
</dbReference>
<dbReference type="Proteomes" id="UP000827976">
    <property type="component" value="Chromosome 6"/>
</dbReference>
<gene>
    <name evidence="1" type="ORF">IHE45_06G068300</name>
</gene>
<evidence type="ECO:0000313" key="2">
    <source>
        <dbReference type="Proteomes" id="UP000827976"/>
    </source>
</evidence>
<reference evidence="2" key="1">
    <citation type="journal article" date="2022" name="Nat. Commun.">
        <title>Chromosome evolution and the genetic basis of agronomically important traits in greater yam.</title>
        <authorList>
            <person name="Bredeson J.V."/>
            <person name="Lyons J.B."/>
            <person name="Oniyinde I.O."/>
            <person name="Okereke N.R."/>
            <person name="Kolade O."/>
            <person name="Nnabue I."/>
            <person name="Nwadili C.O."/>
            <person name="Hribova E."/>
            <person name="Parker M."/>
            <person name="Nwogha J."/>
            <person name="Shu S."/>
            <person name="Carlson J."/>
            <person name="Kariba R."/>
            <person name="Muthemba S."/>
            <person name="Knop K."/>
            <person name="Barton G.J."/>
            <person name="Sherwood A.V."/>
            <person name="Lopez-Montes A."/>
            <person name="Asiedu R."/>
            <person name="Jamnadass R."/>
            <person name="Muchugi A."/>
            <person name="Goodstein D."/>
            <person name="Egesi C.N."/>
            <person name="Featherston J."/>
            <person name="Asfaw A."/>
            <person name="Simpson G.G."/>
            <person name="Dolezel J."/>
            <person name="Hendre P.S."/>
            <person name="Van Deynze A."/>
            <person name="Kumar P.L."/>
            <person name="Obidiegwu J.E."/>
            <person name="Bhattacharjee R."/>
            <person name="Rokhsar D.S."/>
        </authorList>
    </citation>
    <scope>NUCLEOTIDE SEQUENCE [LARGE SCALE GENOMIC DNA]</scope>
    <source>
        <strain evidence="2">cv. TDa95/00328</strain>
    </source>
</reference>
<sequence length="325" mass="36017">MTAPSMDSTSEDHELDFQIFDYLRVYKSGRVERLRGTETAPAGEDSATGVSSKDIIIDVETNVSARIYFPKLFSNKPEKLPVLVYFHGGGFCIQTAYSPIYHSYLNLLSSEAKMIIVSIEYRLAPEFPLPAAYDDCWKALQWVVYQLDGGSAVPEPWLVNFGDSSRLFLAGDSAGANIAHHMAMRAGAEGSEGVKIKGMVLMHPYFWGSKMEEEEVGDELRKRLDELWMLVCPASAGVDDPMINPLAETAPDLGRMACEKIMVCVAEKDLLSVRGMAYYEKLKEKWVDGVELVVSHGMDHVFHLDEPGCDQAAVLTNKVVAFLSS</sequence>
<keyword evidence="1" id="KW-0378">Hydrolase</keyword>
<comment type="caution">
    <text evidence="1">The sequence shown here is derived from an EMBL/GenBank/DDBJ whole genome shotgun (WGS) entry which is preliminary data.</text>
</comment>
<accession>A0ACB7VY51</accession>
<name>A0ACB7VY51_DIOAL</name>